<evidence type="ECO:0000259" key="2">
    <source>
        <dbReference type="Pfam" id="PF22422"/>
    </source>
</evidence>
<organism evidence="3 4">
    <name type="scientific">Mycobacterium conspicuum</name>
    <dbReference type="NCBI Taxonomy" id="44010"/>
    <lineage>
        <taxon>Bacteria</taxon>
        <taxon>Bacillati</taxon>
        <taxon>Actinomycetota</taxon>
        <taxon>Actinomycetes</taxon>
        <taxon>Mycobacteriales</taxon>
        <taxon>Mycobacteriaceae</taxon>
        <taxon>Mycobacterium</taxon>
    </lineage>
</organism>
<dbReference type="InterPro" id="IPR008928">
    <property type="entry name" value="6-hairpin_glycosidase_sf"/>
</dbReference>
<proteinExistence type="predicted"/>
<accession>A0A1X1TL43</accession>
<evidence type="ECO:0000313" key="3">
    <source>
        <dbReference type="EMBL" id="BBZ41393.1"/>
    </source>
</evidence>
<dbReference type="AlphaFoldDB" id="A0A1X1TL43"/>
<dbReference type="InterPro" id="IPR012341">
    <property type="entry name" value="6hp_glycosidase-like_sf"/>
</dbReference>
<dbReference type="RefSeq" id="WP_085231810.1">
    <property type="nucleotide sequence ID" value="NZ_AP022613.1"/>
</dbReference>
<reference evidence="3 4" key="1">
    <citation type="journal article" date="2019" name="Emerg. Microbes Infect.">
        <title>Comprehensive subspecies identification of 175 nontuberculous mycobacteria species based on 7547 genomic profiles.</title>
        <authorList>
            <person name="Matsumoto Y."/>
            <person name="Kinjo T."/>
            <person name="Motooka D."/>
            <person name="Nabeya D."/>
            <person name="Jung N."/>
            <person name="Uechi K."/>
            <person name="Horii T."/>
            <person name="Iida T."/>
            <person name="Fujita J."/>
            <person name="Nakamura S."/>
        </authorList>
    </citation>
    <scope>NUCLEOTIDE SEQUENCE [LARGE SCALE GENOMIC DNA]</scope>
    <source>
        <strain evidence="3 4">JCM 14738</strain>
    </source>
</reference>
<dbReference type="InterPro" id="IPR054491">
    <property type="entry name" value="MGH1-like_GH"/>
</dbReference>
<name>A0A1X1TL43_9MYCO</name>
<dbReference type="Proteomes" id="UP000467385">
    <property type="component" value="Chromosome"/>
</dbReference>
<gene>
    <name evidence="3" type="ORF">MCNS_44560</name>
</gene>
<feature type="domain" description="Putative glycogen debranching enzyme N-terminal" evidence="1">
    <location>
        <begin position="24"/>
        <end position="203"/>
    </location>
</feature>
<dbReference type="EMBL" id="AP022613">
    <property type="protein sequence ID" value="BBZ41393.1"/>
    <property type="molecule type" value="Genomic_DNA"/>
</dbReference>
<protein>
    <submittedName>
        <fullName evidence="3">Amylo-alpha-1,6-glucosidase</fullName>
    </submittedName>
</protein>
<dbReference type="STRING" id="44010.AWC00_06340"/>
<evidence type="ECO:0000259" key="1">
    <source>
        <dbReference type="Pfam" id="PF14742"/>
    </source>
</evidence>
<dbReference type="Pfam" id="PF22422">
    <property type="entry name" value="MGH1-like_GH"/>
    <property type="match status" value="1"/>
</dbReference>
<dbReference type="GO" id="GO:0005975">
    <property type="term" value="P:carbohydrate metabolic process"/>
    <property type="evidence" value="ECO:0007669"/>
    <property type="project" value="InterPro"/>
</dbReference>
<dbReference type="Pfam" id="PF14742">
    <property type="entry name" value="GDE_N_bis"/>
    <property type="match status" value="1"/>
</dbReference>
<dbReference type="OrthoDB" id="9759959at2"/>
<dbReference type="InterPro" id="IPR032856">
    <property type="entry name" value="GDE_N_bis"/>
</dbReference>
<feature type="domain" description="Mannosylglycerate hydrolase MGH1-like glycoside hydrolase" evidence="2">
    <location>
        <begin position="407"/>
        <end position="593"/>
    </location>
</feature>
<dbReference type="SUPFAM" id="SSF48208">
    <property type="entry name" value="Six-hairpin glycosidases"/>
    <property type="match status" value="1"/>
</dbReference>
<evidence type="ECO:0000313" key="4">
    <source>
        <dbReference type="Proteomes" id="UP000467385"/>
    </source>
</evidence>
<sequence length="708" mass="76524">MTVPSALNSGPPVSIGVGSETVTLIEGGTFCLSDRRGDVLVGTSHGLFFRDARVLSRWELRVDGQVAESLTVESAEGFAAQFILRRAPAAGRADSTLLVVRERLVADGLRETIRLHNLDKESTVVFLELHADADFADLFAVKEGRAPVAGAEATVVGGELMLRGRADNVRGLSVAATGDPVVLPGSLNWRVVVPAGGQWQTEIMVQPTWADRKIRTRFPRGENVQTSAPARKIETWRYTSTTVETDHAVLARVLRQTESDLGALLIQDEDGRSWPYVAAGAPWFMTLFGRDSLLTAWMALPLDVGLSVGTLQRLSASQGRCVDALTEEEPGRIMHEVRRGPASADVLGGSVYYGTADATPLFVMLLAECWRWGADEAAVRSLLPAADAALGWAEHYGDRDGDSFVEYQRATDRGLINQGWKDSFNGINDAAGHVAEPPIALCEVQGYLYAALLARAELAEALGEASHAERLRERARRLQTRFTEAFWLPEKGWYAVALDGHKRPVDALTSNIGHCLWTGIATDEHAAAVVERLAGAEMDSGFGLRTLATTMGAYNPMSYHNGSVWPHDTAIAVAGLLRYRHVPGAVELAERLTSGLLDGAAAFGGRLPELFCGFPRSQFASPVPYPTSCSPQAWASAAPLLLLRSFLGLDPHVPHRTLSLSPRLPGEWGRVALTNLRLGDATVQIEAEGEKVDIHGVGDDWRLVTPAD</sequence>
<dbReference type="Gene3D" id="1.50.10.10">
    <property type="match status" value="1"/>
</dbReference>
<keyword evidence="4" id="KW-1185">Reference proteome</keyword>